<evidence type="ECO:0000256" key="2">
    <source>
        <dbReference type="ARBA" id="ARBA00009839"/>
    </source>
</evidence>
<evidence type="ECO:0000256" key="4">
    <source>
        <dbReference type="ARBA" id="ARBA00022679"/>
    </source>
</evidence>
<keyword evidence="5 8" id="KW-0548">Nucleotidyltransferase</keyword>
<dbReference type="InterPro" id="IPR007121">
    <property type="entry name" value="RNA_pol_bsu_CS"/>
</dbReference>
<dbReference type="PANTHER" id="PTHR20856">
    <property type="entry name" value="DNA-DIRECTED RNA POLYMERASE I SUBUNIT 2"/>
    <property type="match status" value="1"/>
</dbReference>
<dbReference type="Pfam" id="PF10385">
    <property type="entry name" value="RNA_pol_Rpb2_45"/>
    <property type="match status" value="1"/>
</dbReference>
<comment type="caution">
    <text evidence="17">The sequence shown here is derived from an EMBL/GenBank/DDBJ whole genome shotgun (WGS) entry which is preliminary data.</text>
</comment>
<dbReference type="NCBIfam" id="TIGR02013">
    <property type="entry name" value="rpoB"/>
    <property type="match status" value="1"/>
</dbReference>
<dbReference type="GO" id="GO:0000428">
    <property type="term" value="C:DNA-directed RNA polymerase complex"/>
    <property type="evidence" value="ECO:0007669"/>
    <property type="project" value="UniProtKB-KW"/>
</dbReference>
<comment type="function">
    <text evidence="8 10">DNA-dependent RNA polymerase catalyzes the transcription of DNA into RNA using the four ribonucleoside triphosphates as substrates.</text>
</comment>
<dbReference type="PROSITE" id="PS01166">
    <property type="entry name" value="RNA_POL_BETA"/>
    <property type="match status" value="1"/>
</dbReference>
<dbReference type="InterPro" id="IPR015712">
    <property type="entry name" value="DNA-dir_RNA_pol_su2"/>
</dbReference>
<evidence type="ECO:0000259" key="13">
    <source>
        <dbReference type="Pfam" id="PF04561"/>
    </source>
</evidence>
<dbReference type="InterPro" id="IPR007641">
    <property type="entry name" value="RNA_pol_Rpb2_7"/>
</dbReference>
<dbReference type="EMBL" id="JACIGI010000010">
    <property type="protein sequence ID" value="MBB4285869.1"/>
    <property type="molecule type" value="Genomic_DNA"/>
</dbReference>
<evidence type="ECO:0000256" key="3">
    <source>
        <dbReference type="ARBA" id="ARBA00022478"/>
    </source>
</evidence>
<dbReference type="Pfam" id="PF04561">
    <property type="entry name" value="RNA_pol_Rpb2_2"/>
    <property type="match status" value="1"/>
</dbReference>
<feature type="domain" description="RNA polymerase beta subunit protrusion" evidence="14">
    <location>
        <begin position="27"/>
        <end position="533"/>
    </location>
</feature>
<dbReference type="GO" id="GO:0032549">
    <property type="term" value="F:ribonucleoside binding"/>
    <property type="evidence" value="ECO:0007669"/>
    <property type="project" value="InterPro"/>
</dbReference>
<dbReference type="NCBIfam" id="NF001616">
    <property type="entry name" value="PRK00405.1"/>
    <property type="match status" value="1"/>
</dbReference>
<reference evidence="17 18" key="1">
    <citation type="submission" date="2020-08" db="EMBL/GenBank/DDBJ databases">
        <title>Genome sequencing of Purple Non-Sulfur Bacteria from various extreme environments.</title>
        <authorList>
            <person name="Mayer M."/>
        </authorList>
    </citation>
    <scope>NUCLEOTIDE SEQUENCE [LARGE SCALE GENOMIC DNA]</scope>
    <source>
        <strain evidence="17 18">JA135</strain>
    </source>
</reference>
<dbReference type="FunFam" id="3.90.1800.10:FF:000001">
    <property type="entry name" value="DNA-directed RNA polymerase subunit beta"/>
    <property type="match status" value="1"/>
</dbReference>
<comment type="similarity">
    <text evidence="2">In the C-terminal section; belongs to the RNA polymerase beta' chain family.</text>
</comment>
<dbReference type="Pfam" id="PF04563">
    <property type="entry name" value="RNA_pol_Rpb2_1"/>
    <property type="match status" value="1"/>
</dbReference>
<dbReference type="InterPro" id="IPR037033">
    <property type="entry name" value="DNA-dir_RNAP_su2_hyb_sf"/>
</dbReference>
<evidence type="ECO:0000256" key="10">
    <source>
        <dbReference type="RuleBase" id="RU363031"/>
    </source>
</evidence>
<dbReference type="InterPro" id="IPR014724">
    <property type="entry name" value="RNA_pol_RPB2_OB-fold"/>
</dbReference>
<dbReference type="FunFam" id="2.40.50.100:FF:000006">
    <property type="entry name" value="DNA-directed RNA polymerase subunit beta"/>
    <property type="match status" value="1"/>
</dbReference>
<sequence>MTKSLTSRRRVRKDFGRISTVAPMPNLIEVQKSSYDQFLQVGIRPEARTDSGLQEVLKSVFPIRDFAGKGELEFVSYDLETPKYDVDECQQRGMTYAAPLKVTLRLLVWDVDEETGARSIRDIKEQDVYMGDMPLMTSNGTFIINGTERVIVSQMHRSPGVFFDHDKGKTHSSGKYLFAARVIPYRGSWLDFEFDAKDLVYVRIDRRRKLPVTTLLYALEGLATERLRAQRAEAGKPVDPFEVQGMTAEEILNYFYDTLTFARDEKGWKIPFDPDRMRGVKLNYDLVDADTGEVKMEAGAKVTPRSARKLAEEGMTSQRVFPEELAGRYAAEDMINEETGEVFAEAGEELTEDMLAEMEKAGVTELKVLHIDHVNVGPYIRNTLSVDKNTSREEALIDIYRVMRPGEPPTLETADALFKGLFFDSERYDLSAVGRVKMNARLGFSNDDVPDHVRVLRKADILSIIKLLVEMKDGRGEVDDIDHLGNRRVRSVGELMENQYRVGLLRMERAIRERMSAVDIDTVMPHDLINAKPAAAAVREFFGSSQLSQFMDQTNPLSEVTHKRRLSALGPGGLTRERAGFEVRDVHPTHYGRICPIETPEGPNIGLINSLATFARVNQYGFIESPYRRVVDGQVTDEVLYMSAMEEGKHTVAQANAELDENGRFVSDLVSARHAGDYELVDPSKVDLIDVSPKQLVSVAAALIPFLENDDANRALMGSNMQRQAVPLVRAEAPFVGTGMESAVARDSGATIVARRTGRVQQVDATRIVVRATEETDATASGVDIYRLRKFQRSNQNTCINQRPLVKVGDIVVKGDIIADGPSTDLGELALGRNVLVAFMPWNGYNFEDSILISERIVRDDVFTSIHIEEFEVMARDTKLGQEEITRDIPNVGEEALKNLDEAGIVYIGAEVQAGDILVGKVTPKGESPMTPEEKLLRAIFGEKASDVRDTSLRVPPGVTGTVVEVRVFNRRGVDKDERALAIERSEIERLAKDRDDEKAILEGSFSAQLKEILLGKTVVSGPRGMKAGVAVTEELLGQFTPGQWRQIAVDDDTVMAEVEARKKTFEESIERIHARFDDKVEKLQRGDELPPGVLKMVKVFVAVKRKLQPGDKMAGRHGNKGVISKINPIEDMPYLEDGTAVDIVLNPLGVPSRMNVGQILETHLGWACRGLGQQVNELLEGIRRGMNDSAALRARLEDVYGPAEYQEAIADLDESDLLEMGDNLRSGVPIATPVFDGAREADIVTMLEKAGLHASGQVTLHDGRTGEPFDRQVTVGYIYMLKLHHLVDDKIHARSIGPYSLVTQQPLGGKAQFGGQRFGEMEVWALEAYGAAYTLQEMLTVKSDDVAGRTKVYEAIVRGDDAFEAGIPESFNVLVKEMRSLGLDVEMDQSTP</sequence>
<evidence type="ECO:0000259" key="15">
    <source>
        <dbReference type="Pfam" id="PF04565"/>
    </source>
</evidence>
<dbReference type="HAMAP" id="MF_01321">
    <property type="entry name" value="RNApol_bact_RpoB"/>
    <property type="match status" value="1"/>
</dbReference>
<evidence type="ECO:0000256" key="6">
    <source>
        <dbReference type="ARBA" id="ARBA00023163"/>
    </source>
</evidence>
<dbReference type="Pfam" id="PF04560">
    <property type="entry name" value="RNA_pol_Rpb2_7"/>
    <property type="match status" value="1"/>
</dbReference>
<dbReference type="EC" id="2.7.7.6" evidence="8 10"/>
<dbReference type="Gene3D" id="2.40.270.10">
    <property type="entry name" value="DNA-directed RNA polymerase, subunit 2, domain 6"/>
    <property type="match status" value="2"/>
</dbReference>
<keyword evidence="4 8" id="KW-0808">Transferase</keyword>
<feature type="domain" description="DNA-directed RNA polymerase beta subunit external 1" evidence="16">
    <location>
        <begin position="627"/>
        <end position="692"/>
    </location>
</feature>
<evidence type="ECO:0000256" key="9">
    <source>
        <dbReference type="RuleBase" id="RU000434"/>
    </source>
</evidence>
<proteinExistence type="inferred from homology"/>
<comment type="similarity">
    <text evidence="1">In the N-terminal section; belongs to the RNA polymerase beta chain family.</text>
</comment>
<dbReference type="RefSeq" id="WP_184433825.1">
    <property type="nucleotide sequence ID" value="NZ_JACIGI010000010.1"/>
</dbReference>
<comment type="subunit">
    <text evidence="8 10">The RNAP catalytic core consists of 2 alpha, 1 beta, 1 beta' and 1 omega subunit. When a sigma factor is associated with the core the holoenzyme is formed, which can initiate transcription.</text>
</comment>
<keyword evidence="6 8" id="KW-0804">Transcription</keyword>
<dbReference type="Pfam" id="PF04565">
    <property type="entry name" value="RNA_pol_Rpb2_3"/>
    <property type="match status" value="1"/>
</dbReference>
<keyword evidence="3 8" id="KW-0240">DNA-directed RNA polymerase</keyword>
<protein>
    <recommendedName>
        <fullName evidence="8 10">DNA-directed RNA polymerase subunit beta</fullName>
        <shortName evidence="8">RNAP subunit beta</shortName>
        <ecNumber evidence="8 10">2.7.7.6</ecNumber>
    </recommendedName>
    <alternativeName>
        <fullName evidence="8">RNA polymerase subunit beta</fullName>
    </alternativeName>
    <alternativeName>
        <fullName evidence="8">Transcriptase subunit beta</fullName>
    </alternativeName>
</protein>
<dbReference type="InterPro" id="IPR007120">
    <property type="entry name" value="DNA-dir_RNAP_su2_dom"/>
</dbReference>
<evidence type="ECO:0000256" key="1">
    <source>
        <dbReference type="ARBA" id="ARBA00007616"/>
    </source>
</evidence>
<organism evidence="17 18">
    <name type="scientific">Roseospira goensis</name>
    <dbReference type="NCBI Taxonomy" id="391922"/>
    <lineage>
        <taxon>Bacteria</taxon>
        <taxon>Pseudomonadati</taxon>
        <taxon>Pseudomonadota</taxon>
        <taxon>Alphaproteobacteria</taxon>
        <taxon>Rhodospirillales</taxon>
        <taxon>Rhodospirillaceae</taxon>
        <taxon>Roseospira</taxon>
    </lineage>
</organism>
<comment type="similarity">
    <text evidence="8 9">Belongs to the RNA polymerase beta chain family.</text>
</comment>
<dbReference type="Gene3D" id="2.40.50.150">
    <property type="match status" value="1"/>
</dbReference>
<feature type="domain" description="RNA polymerase Rpb2" evidence="12">
    <location>
        <begin position="1315"/>
        <end position="1389"/>
    </location>
</feature>
<feature type="domain" description="RNA polymerase Rpb2" evidence="15">
    <location>
        <begin position="549"/>
        <end position="617"/>
    </location>
</feature>
<dbReference type="InterPro" id="IPR010243">
    <property type="entry name" value="RNA_pol_bsu_bac"/>
</dbReference>
<evidence type="ECO:0000259" key="16">
    <source>
        <dbReference type="Pfam" id="PF10385"/>
    </source>
</evidence>
<dbReference type="GO" id="GO:0006351">
    <property type="term" value="P:DNA-templated transcription"/>
    <property type="evidence" value="ECO:0007669"/>
    <property type="project" value="UniProtKB-UniRule"/>
</dbReference>
<feature type="domain" description="RNA polymerase Rpb2" evidence="13">
    <location>
        <begin position="385"/>
        <end position="490"/>
    </location>
</feature>
<evidence type="ECO:0000313" key="17">
    <source>
        <dbReference type="EMBL" id="MBB4285869.1"/>
    </source>
</evidence>
<dbReference type="Pfam" id="PF00562">
    <property type="entry name" value="RNA_pol_Rpb2_6"/>
    <property type="match status" value="1"/>
</dbReference>
<dbReference type="Gene3D" id="2.40.50.100">
    <property type="match status" value="1"/>
</dbReference>
<dbReference type="SUPFAM" id="SSF64484">
    <property type="entry name" value="beta and beta-prime subunits of DNA dependent RNA-polymerase"/>
    <property type="match status" value="1"/>
</dbReference>
<evidence type="ECO:0000313" key="18">
    <source>
        <dbReference type="Proteomes" id="UP000555728"/>
    </source>
</evidence>
<evidence type="ECO:0000259" key="12">
    <source>
        <dbReference type="Pfam" id="PF04560"/>
    </source>
</evidence>
<dbReference type="Proteomes" id="UP000555728">
    <property type="component" value="Unassembled WGS sequence"/>
</dbReference>
<dbReference type="Gene3D" id="2.30.150.10">
    <property type="entry name" value="DNA-directed RNA polymerase, beta subunit, external 1 domain"/>
    <property type="match status" value="1"/>
</dbReference>
<dbReference type="Gene3D" id="3.90.1100.10">
    <property type="match status" value="2"/>
</dbReference>
<dbReference type="InterPro" id="IPR019462">
    <property type="entry name" value="DNA-dir_RNA_pol_bsu_external_1"/>
</dbReference>
<dbReference type="Gene3D" id="3.90.1800.10">
    <property type="entry name" value="RNA polymerase alpha subunit dimerisation domain"/>
    <property type="match status" value="1"/>
</dbReference>
<keyword evidence="18" id="KW-1185">Reference proteome</keyword>
<name>A0A7W6WKL0_9PROT</name>
<dbReference type="InterPro" id="IPR042107">
    <property type="entry name" value="DNA-dir_RNA_pol_bsu_ext_1_sf"/>
</dbReference>
<accession>A0A7W6WKL0</accession>
<dbReference type="InterPro" id="IPR007642">
    <property type="entry name" value="RNA_pol_Rpb2_2"/>
</dbReference>
<dbReference type="InterPro" id="IPR007644">
    <property type="entry name" value="RNA_pol_bsu_protrusion"/>
</dbReference>
<dbReference type="CDD" id="cd00653">
    <property type="entry name" value="RNA_pol_B_RPB2"/>
    <property type="match status" value="1"/>
</dbReference>
<comment type="catalytic activity">
    <reaction evidence="7 8 10">
        <text>RNA(n) + a ribonucleoside 5'-triphosphate = RNA(n+1) + diphosphate</text>
        <dbReference type="Rhea" id="RHEA:21248"/>
        <dbReference type="Rhea" id="RHEA-COMP:14527"/>
        <dbReference type="Rhea" id="RHEA-COMP:17342"/>
        <dbReference type="ChEBI" id="CHEBI:33019"/>
        <dbReference type="ChEBI" id="CHEBI:61557"/>
        <dbReference type="ChEBI" id="CHEBI:140395"/>
        <dbReference type="EC" id="2.7.7.6"/>
    </reaction>
</comment>
<dbReference type="InterPro" id="IPR007645">
    <property type="entry name" value="RNA_pol_Rpb2_3"/>
</dbReference>
<evidence type="ECO:0000256" key="7">
    <source>
        <dbReference type="ARBA" id="ARBA00048552"/>
    </source>
</evidence>
<evidence type="ECO:0000256" key="5">
    <source>
        <dbReference type="ARBA" id="ARBA00022695"/>
    </source>
</evidence>
<evidence type="ECO:0000259" key="14">
    <source>
        <dbReference type="Pfam" id="PF04563"/>
    </source>
</evidence>
<evidence type="ECO:0000256" key="8">
    <source>
        <dbReference type="HAMAP-Rule" id="MF_01321"/>
    </source>
</evidence>
<gene>
    <name evidence="8" type="primary">rpoB</name>
    <name evidence="17" type="ORF">GGD88_001589</name>
</gene>
<dbReference type="GO" id="GO:0003899">
    <property type="term" value="F:DNA-directed RNA polymerase activity"/>
    <property type="evidence" value="ECO:0007669"/>
    <property type="project" value="UniProtKB-UniRule"/>
</dbReference>
<feature type="domain" description="DNA-directed RNA polymerase subunit 2 hybrid-binding" evidence="11">
    <location>
        <begin position="753"/>
        <end position="1313"/>
    </location>
</feature>
<dbReference type="GO" id="GO:0003677">
    <property type="term" value="F:DNA binding"/>
    <property type="evidence" value="ECO:0007669"/>
    <property type="project" value="UniProtKB-UniRule"/>
</dbReference>
<dbReference type="InterPro" id="IPR037034">
    <property type="entry name" value="RNA_pol_Rpb2_2_sf"/>
</dbReference>
<dbReference type="Gene3D" id="3.90.1110.10">
    <property type="entry name" value="RNA polymerase Rpb2, domain 2"/>
    <property type="match status" value="2"/>
</dbReference>
<evidence type="ECO:0000259" key="11">
    <source>
        <dbReference type="Pfam" id="PF00562"/>
    </source>
</evidence>